<dbReference type="STRING" id="1915309.AXG55_01995"/>
<evidence type="ECO:0000259" key="2">
    <source>
        <dbReference type="Pfam" id="PF02517"/>
    </source>
</evidence>
<feature type="transmembrane region" description="Helical" evidence="1">
    <location>
        <begin position="104"/>
        <end position="123"/>
    </location>
</feature>
<feature type="transmembrane region" description="Helical" evidence="1">
    <location>
        <begin position="195"/>
        <end position="212"/>
    </location>
</feature>
<proteinExistence type="predicted"/>
<feature type="transmembrane region" description="Helical" evidence="1">
    <location>
        <begin position="135"/>
        <end position="154"/>
    </location>
</feature>
<feature type="transmembrane region" description="Helical" evidence="1">
    <location>
        <begin position="35"/>
        <end position="52"/>
    </location>
</feature>
<evidence type="ECO:0000256" key="1">
    <source>
        <dbReference type="SAM" id="Phobius"/>
    </source>
</evidence>
<keyword evidence="1" id="KW-0472">Membrane</keyword>
<protein>
    <recommendedName>
        <fullName evidence="2">CAAX prenyl protease 2/Lysostaphin resistance protein A-like domain-containing protein</fullName>
    </recommendedName>
</protein>
<feature type="transmembrane region" description="Helical" evidence="1">
    <location>
        <begin position="72"/>
        <end position="98"/>
    </location>
</feature>
<feature type="transmembrane region" description="Helical" evidence="1">
    <location>
        <begin position="166"/>
        <end position="188"/>
    </location>
</feature>
<dbReference type="InterPro" id="IPR003675">
    <property type="entry name" value="Rce1/LyrA-like_dom"/>
</dbReference>
<dbReference type="KEGG" id="saqi:AXG55_01995"/>
<keyword evidence="1" id="KW-0812">Transmembrane</keyword>
<reference evidence="3 4" key="1">
    <citation type="submission" date="2016-10" db="EMBL/GenBank/DDBJ databases">
        <title>Silvanigrella aquatica sp. nov., isolated from a freshwater lake located in the Black Forest, Germany, description of Silvanigrellaceae fam. nov., Silvanigrellales ord. nov., reclassification of the order Bdellovibrionales in the class Oligoflexia, reclassification of the families Bacteriovoracaceae and Halobacteriovoraceae in the new order Bacteriovoracales ord. nov., and reclassification of the family Pseudobacteriovoracaceae in the order Oligoflexiales.</title>
        <authorList>
            <person name="Hahn M.W."/>
            <person name="Schmidt J."/>
            <person name="Koll U."/>
            <person name="Rohde M."/>
            <person name="Verbag S."/>
            <person name="Pitt A."/>
            <person name="Nakai R."/>
            <person name="Naganuma T."/>
            <person name="Lang E."/>
        </authorList>
    </citation>
    <scope>NUCLEOTIDE SEQUENCE [LARGE SCALE GENOMIC DNA]</scope>
    <source>
        <strain evidence="3 4">MWH-Nonnen-W8red</strain>
    </source>
</reference>
<dbReference type="EMBL" id="CP017834">
    <property type="protein sequence ID" value="APJ02760.1"/>
    <property type="molecule type" value="Genomic_DNA"/>
</dbReference>
<dbReference type="AlphaFoldDB" id="A0A1L4CXU4"/>
<dbReference type="Proteomes" id="UP000184731">
    <property type="component" value="Chromosome"/>
</dbReference>
<feature type="domain" description="CAAX prenyl protease 2/Lysostaphin resistance protein A-like" evidence="2">
    <location>
        <begin position="102"/>
        <end position="204"/>
    </location>
</feature>
<gene>
    <name evidence="3" type="ORF">AXG55_01995</name>
</gene>
<accession>A0A1L4CXU4</accession>
<sequence>MGLYLINFNKQNINLNFVIFISIIFQSIFTYSYEIFGYIGPWLSLLSLFFIVKKHNSIQLLGLKWGIYDLYLFISTTFLVFSFLFLSIKNICFFIFYYYLNLDILIYIIGQTLTEEIIFGYLFIEKIRAINKLKIQFIIIICFALIFPILHQILYTNPFRYKHEELSIISFFSLFIFGFIRIIGYIIFLNISLSWAIHLGWNLVFLPTYFINNSNIEISEPQKFNLIFSQIEIFIFILLIFLFSIYTYFKSKLYLKCQHL</sequence>
<evidence type="ECO:0000313" key="4">
    <source>
        <dbReference type="Proteomes" id="UP000184731"/>
    </source>
</evidence>
<feature type="transmembrane region" description="Helical" evidence="1">
    <location>
        <begin position="224"/>
        <end position="249"/>
    </location>
</feature>
<keyword evidence="4" id="KW-1185">Reference proteome</keyword>
<name>A0A1L4CXU4_9BACT</name>
<feature type="transmembrane region" description="Helical" evidence="1">
    <location>
        <begin position="12"/>
        <end position="29"/>
    </location>
</feature>
<organism evidence="3 4">
    <name type="scientific">Silvanigrella aquatica</name>
    <dbReference type="NCBI Taxonomy" id="1915309"/>
    <lineage>
        <taxon>Bacteria</taxon>
        <taxon>Pseudomonadati</taxon>
        <taxon>Bdellovibrionota</taxon>
        <taxon>Oligoflexia</taxon>
        <taxon>Silvanigrellales</taxon>
        <taxon>Silvanigrellaceae</taxon>
        <taxon>Silvanigrella</taxon>
    </lineage>
</organism>
<dbReference type="Pfam" id="PF02517">
    <property type="entry name" value="Rce1-like"/>
    <property type="match status" value="1"/>
</dbReference>
<keyword evidence="1" id="KW-1133">Transmembrane helix</keyword>
<evidence type="ECO:0000313" key="3">
    <source>
        <dbReference type="EMBL" id="APJ02760.1"/>
    </source>
</evidence>